<gene>
    <name evidence="8" type="ORF">FHS92_001833</name>
</gene>
<reference evidence="8 9" key="1">
    <citation type="submission" date="2020-08" db="EMBL/GenBank/DDBJ databases">
        <title>Genomic Encyclopedia of Type Strains, Phase IV (KMG-IV): sequencing the most valuable type-strain genomes for metagenomic binning, comparative biology and taxonomic classification.</title>
        <authorList>
            <person name="Goeker M."/>
        </authorList>
    </citation>
    <scope>NUCLEOTIDE SEQUENCE [LARGE SCALE GENOMIC DNA]</scope>
    <source>
        <strain evidence="8 9">DSM 102255</strain>
    </source>
</reference>
<organism evidence="8 9">
    <name type="scientific">Sphingobium subterraneum</name>
    <dbReference type="NCBI Taxonomy" id="627688"/>
    <lineage>
        <taxon>Bacteria</taxon>
        <taxon>Pseudomonadati</taxon>
        <taxon>Pseudomonadota</taxon>
        <taxon>Alphaproteobacteria</taxon>
        <taxon>Sphingomonadales</taxon>
        <taxon>Sphingomonadaceae</taxon>
        <taxon>Sphingobium</taxon>
    </lineage>
</organism>
<dbReference type="EMBL" id="JACIJP010000002">
    <property type="protein sequence ID" value="MBB6124104.1"/>
    <property type="molecule type" value="Genomic_DNA"/>
</dbReference>
<keyword evidence="2 8" id="KW-0808">Transferase</keyword>
<keyword evidence="9" id="KW-1185">Reference proteome</keyword>
<name>A0A841J089_9SPHN</name>
<dbReference type="InterPro" id="IPR027417">
    <property type="entry name" value="P-loop_NTPase"/>
</dbReference>
<dbReference type="RefSeq" id="WP_184079765.1">
    <property type="nucleotide sequence ID" value="NZ_JACIJP010000002.1"/>
</dbReference>
<keyword evidence="4" id="KW-0235">DNA replication</keyword>
<protein>
    <recommendedName>
        <fullName evidence="1">DNA-directed DNA polymerase</fullName>
        <ecNumber evidence="1">2.7.7.7</ecNumber>
    </recommendedName>
</protein>
<keyword evidence="5" id="KW-0239">DNA-directed DNA polymerase</keyword>
<evidence type="ECO:0000313" key="9">
    <source>
        <dbReference type="Proteomes" id="UP000552700"/>
    </source>
</evidence>
<evidence type="ECO:0000256" key="4">
    <source>
        <dbReference type="ARBA" id="ARBA00022705"/>
    </source>
</evidence>
<dbReference type="InterPro" id="IPR008921">
    <property type="entry name" value="DNA_pol3_clamp-load_cplx_C"/>
</dbReference>
<dbReference type="NCBIfam" id="TIGR01128">
    <property type="entry name" value="holA"/>
    <property type="match status" value="1"/>
</dbReference>
<accession>A0A841J089</accession>
<dbReference type="GO" id="GO:0009360">
    <property type="term" value="C:DNA polymerase III complex"/>
    <property type="evidence" value="ECO:0007669"/>
    <property type="project" value="TreeGrafter"/>
</dbReference>
<evidence type="ECO:0000256" key="2">
    <source>
        <dbReference type="ARBA" id="ARBA00022679"/>
    </source>
</evidence>
<evidence type="ECO:0000256" key="7">
    <source>
        <dbReference type="ARBA" id="ARBA00049244"/>
    </source>
</evidence>
<comment type="similarity">
    <text evidence="6">Belongs to the DNA polymerase HolA subunit family.</text>
</comment>
<dbReference type="PANTHER" id="PTHR34388:SF1">
    <property type="entry name" value="DNA POLYMERASE III SUBUNIT DELTA"/>
    <property type="match status" value="1"/>
</dbReference>
<evidence type="ECO:0000256" key="5">
    <source>
        <dbReference type="ARBA" id="ARBA00022932"/>
    </source>
</evidence>
<sequence>MKATRPQIERALDAPPADIRLFFLYGPDEAGSHALAKRLEKAMGDQAERIDLDGPGLKNDPARLADEAASMSMFGDKRWIRIANIGEESLPAIDALLESPPGGNPVIAVAGALKNTAKIVKRCLDHPQVMALASYVPDEREAAQIAIAIAKDLGLRLSNPLARRICDLTGGDRALMAGEIEKIALYLDASPEHMLDATDEALDALSAEAVEADIGPLVNAVLGGDIDTVNHELAMLGVRGASLAGLFRPLLTRAMLIASIRAELDRDGRIDAAMEKAGKAVFWKDKPLVQRQVKRWDAPAIARAIHRLSLAERATRDSRGPGELAARQELLTIARQAARERS</sequence>
<dbReference type="GO" id="GO:0006261">
    <property type="term" value="P:DNA-templated DNA replication"/>
    <property type="evidence" value="ECO:0007669"/>
    <property type="project" value="TreeGrafter"/>
</dbReference>
<evidence type="ECO:0000256" key="3">
    <source>
        <dbReference type="ARBA" id="ARBA00022695"/>
    </source>
</evidence>
<dbReference type="PANTHER" id="PTHR34388">
    <property type="entry name" value="DNA POLYMERASE III SUBUNIT DELTA"/>
    <property type="match status" value="1"/>
</dbReference>
<comment type="caution">
    <text evidence="8">The sequence shown here is derived from an EMBL/GenBank/DDBJ whole genome shotgun (WGS) entry which is preliminary data.</text>
</comment>
<dbReference type="EC" id="2.7.7.7" evidence="1"/>
<dbReference type="Gene3D" id="1.20.272.10">
    <property type="match status" value="1"/>
</dbReference>
<dbReference type="Gene3D" id="3.40.50.300">
    <property type="entry name" value="P-loop containing nucleotide triphosphate hydrolases"/>
    <property type="match status" value="1"/>
</dbReference>
<keyword evidence="3 8" id="KW-0548">Nucleotidyltransferase</keyword>
<dbReference type="AlphaFoldDB" id="A0A841J089"/>
<evidence type="ECO:0000256" key="1">
    <source>
        <dbReference type="ARBA" id="ARBA00012417"/>
    </source>
</evidence>
<dbReference type="SUPFAM" id="SSF52540">
    <property type="entry name" value="P-loop containing nucleoside triphosphate hydrolases"/>
    <property type="match status" value="1"/>
</dbReference>
<evidence type="ECO:0000256" key="6">
    <source>
        <dbReference type="ARBA" id="ARBA00034754"/>
    </source>
</evidence>
<dbReference type="GO" id="GO:0003887">
    <property type="term" value="F:DNA-directed DNA polymerase activity"/>
    <property type="evidence" value="ECO:0007669"/>
    <property type="project" value="UniProtKB-KW"/>
</dbReference>
<dbReference type="SUPFAM" id="SSF48019">
    <property type="entry name" value="post-AAA+ oligomerization domain-like"/>
    <property type="match status" value="1"/>
</dbReference>
<dbReference type="Proteomes" id="UP000552700">
    <property type="component" value="Unassembled WGS sequence"/>
</dbReference>
<evidence type="ECO:0000313" key="8">
    <source>
        <dbReference type="EMBL" id="MBB6124104.1"/>
    </source>
</evidence>
<comment type="catalytic activity">
    <reaction evidence="7">
        <text>DNA(n) + a 2'-deoxyribonucleoside 5'-triphosphate = DNA(n+1) + diphosphate</text>
        <dbReference type="Rhea" id="RHEA:22508"/>
        <dbReference type="Rhea" id="RHEA-COMP:17339"/>
        <dbReference type="Rhea" id="RHEA-COMP:17340"/>
        <dbReference type="ChEBI" id="CHEBI:33019"/>
        <dbReference type="ChEBI" id="CHEBI:61560"/>
        <dbReference type="ChEBI" id="CHEBI:173112"/>
        <dbReference type="EC" id="2.7.7.7"/>
    </reaction>
</comment>
<dbReference type="InterPro" id="IPR005790">
    <property type="entry name" value="DNA_polIII_delta"/>
</dbReference>
<dbReference type="GO" id="GO:0003677">
    <property type="term" value="F:DNA binding"/>
    <property type="evidence" value="ECO:0007669"/>
    <property type="project" value="InterPro"/>
</dbReference>
<proteinExistence type="inferred from homology"/>